<evidence type="ECO:0000256" key="5">
    <source>
        <dbReference type="ARBA" id="ARBA00022840"/>
    </source>
</evidence>
<dbReference type="InterPro" id="IPR041679">
    <property type="entry name" value="DNA2/NAM7-like_C"/>
</dbReference>
<organism evidence="7 8">
    <name type="scientific">Ramlibacter monticola</name>
    <dbReference type="NCBI Taxonomy" id="1926872"/>
    <lineage>
        <taxon>Bacteria</taxon>
        <taxon>Pseudomonadati</taxon>
        <taxon>Pseudomonadota</taxon>
        <taxon>Betaproteobacteria</taxon>
        <taxon>Burkholderiales</taxon>
        <taxon>Comamonadaceae</taxon>
        <taxon>Ramlibacter</taxon>
    </lineage>
</organism>
<evidence type="ECO:0000256" key="3">
    <source>
        <dbReference type="ARBA" id="ARBA00022801"/>
    </source>
</evidence>
<dbReference type="Gene3D" id="3.30.200.20">
    <property type="entry name" value="Phosphorylase Kinase, domain 1"/>
    <property type="match status" value="1"/>
</dbReference>
<dbReference type="SMART" id="SM00220">
    <property type="entry name" value="S_TKc"/>
    <property type="match status" value="1"/>
</dbReference>
<keyword evidence="7" id="KW-0808">Transferase</keyword>
<keyword evidence="7" id="KW-0418">Kinase</keyword>
<dbReference type="GO" id="GO:0005524">
    <property type="term" value="F:ATP binding"/>
    <property type="evidence" value="ECO:0007669"/>
    <property type="project" value="UniProtKB-KW"/>
</dbReference>
<dbReference type="GO" id="GO:0043139">
    <property type="term" value="F:5'-3' DNA helicase activity"/>
    <property type="evidence" value="ECO:0007669"/>
    <property type="project" value="TreeGrafter"/>
</dbReference>
<accession>A0A937CVB5</accession>
<keyword evidence="8" id="KW-1185">Reference proteome</keyword>
<dbReference type="SUPFAM" id="SSF52540">
    <property type="entry name" value="P-loop containing nucleoside triphosphate hydrolases"/>
    <property type="match status" value="1"/>
</dbReference>
<evidence type="ECO:0000259" key="6">
    <source>
        <dbReference type="PROSITE" id="PS50011"/>
    </source>
</evidence>
<protein>
    <submittedName>
        <fullName evidence="7">Protein kinase</fullName>
    </submittedName>
</protein>
<comment type="caution">
    <text evidence="7">The sequence shown here is derived from an EMBL/GenBank/DDBJ whole genome shotgun (WGS) entry which is preliminary data.</text>
</comment>
<dbReference type="InterPro" id="IPR000719">
    <property type="entry name" value="Prot_kinase_dom"/>
</dbReference>
<comment type="similarity">
    <text evidence="1">Belongs to the DNA2/NAM7 helicase family.</text>
</comment>
<dbReference type="Gene3D" id="3.40.50.300">
    <property type="entry name" value="P-loop containing nucleotide triphosphate hydrolases"/>
    <property type="match status" value="2"/>
</dbReference>
<dbReference type="Pfam" id="PF13086">
    <property type="entry name" value="AAA_11"/>
    <property type="match status" value="1"/>
</dbReference>
<dbReference type="InterPro" id="IPR041677">
    <property type="entry name" value="DNA2/NAM7_AAA_11"/>
</dbReference>
<feature type="domain" description="Protein kinase" evidence="6">
    <location>
        <begin position="28"/>
        <end position="277"/>
    </location>
</feature>
<sequence>MAQRETMSLKDGQAQKPVAKLLVANGRYVTRGAPRSGGLASVYQATDTDSGDTVALKVFKTGEGTDPVVEESFRREVQALTDLKHPNIVRIVDSGRDSEADVHYIVMEWVDADLRQLCERESLKTWDEFYRTAGGGVLEALVYAHSRSTVHRDVKPSNVLVSGDGVVKLCDFGISKIRRFLSPGVTLRQFASMPFAPPEPDDGSYSYSRDVFGFAALAVVSLAKAPIGTHRELLAALEEVAIPESLRTLLRRCLNLDDPTARPTNAVTLRAELERALPPAAARHDQGVLFTLTNKVRRVLEADMGLRADAADRFAERDLEGAVAEELAPTPDHPERALRLYGGKYGYNAVVEESGCKLVLVSAMEPSASELDRRRAAACEVGLRLQLAGTGLAASKEALAGLTERLLFFSGEQKLRKLEEKEQAIYRKWLNLLSAKTELEKLRRFSMEYVKRDAQGEFLKLTPKPGVSVGGLMEQDVAIEVRGGRTFRGKVVSASAGAISIRPSEWNEVEMSAVSSEGTLEKDTRRTDVALDKQKAAVDAVRYGRSVDTELGKHIVNPDQVLVPPLVQVEFIQTNIDEDKKEAVVAAFSGPELMIVEGPPGTGKTTFITELVLQTLRANPTARVLLTSQTHVALDNSLERIVKVSGEPVEAVRIGHESNDRIADSTRRLMLDAKLPELRKRALAPGRAFVERWASERGVNPKDMRRAMALERHAGLKARLEGVEADLHALQPQLTDDYRKTLDPEARSELDDRFEGLTSEREELARALKESWSELAVYVEEKEDLKEYEASSAADLKVWAEAFAGDSPHRVQLRALLQAHGDWEARFGRSSQFQAAVIAGSQVVAGTCLGVMGIPGRSEIVYDLCIIDEASIATPTEALVPMSRSRRTVLVGDSKQLPPFQDAELRKAGLLLKFDLQPQDQKATLFNHLRDGLPSGLKKALWTQHRMIPAIGDLVSECFYGGDLKTVERAQETSLVGATPRPVTWYSTSRRSDRASRTVDGGTSHYNLCEVDEVTRLLGRIDFRVQKGKGDKKKFSVAVLTGYSAQMERLNTAIATSRHKWATYTDIFVNVVDAFQGREADILIFSLTRSGADTLGFLRDMERINVALSRGKELLAIVGDHAFCQSVPDAVNPLREVLDYIRGNPGTCELVEVEVTR</sequence>
<proteinExistence type="inferred from homology"/>
<dbReference type="RefSeq" id="WP_201676226.1">
    <property type="nucleotide sequence ID" value="NZ_JAEQNE010000005.1"/>
</dbReference>
<keyword evidence="2" id="KW-0547">Nucleotide-binding</keyword>
<evidence type="ECO:0000313" key="8">
    <source>
        <dbReference type="Proteomes" id="UP000599109"/>
    </source>
</evidence>
<dbReference type="AlphaFoldDB" id="A0A937CVB5"/>
<dbReference type="InterPro" id="IPR050534">
    <property type="entry name" value="Coronavir_polyprotein_1ab"/>
</dbReference>
<dbReference type="InterPro" id="IPR047187">
    <property type="entry name" value="SF1_C_Upf1"/>
</dbReference>
<dbReference type="InterPro" id="IPR011009">
    <property type="entry name" value="Kinase-like_dom_sf"/>
</dbReference>
<dbReference type="Proteomes" id="UP000599109">
    <property type="component" value="Unassembled WGS sequence"/>
</dbReference>
<evidence type="ECO:0000256" key="1">
    <source>
        <dbReference type="ARBA" id="ARBA00007913"/>
    </source>
</evidence>
<name>A0A937CVB5_9BURK</name>
<dbReference type="PANTHER" id="PTHR43788:SF8">
    <property type="entry name" value="DNA-BINDING PROTEIN SMUBP-2"/>
    <property type="match status" value="1"/>
</dbReference>
<evidence type="ECO:0000256" key="4">
    <source>
        <dbReference type="ARBA" id="ARBA00022806"/>
    </source>
</evidence>
<dbReference type="CDD" id="cd18808">
    <property type="entry name" value="SF1_C_Upf1"/>
    <property type="match status" value="1"/>
</dbReference>
<reference evidence="7 8" key="1">
    <citation type="journal article" date="2017" name="Int. J. Syst. Evol. Microbiol.">
        <title>Ramlibacter monticola sp. nov., isolated from forest soil.</title>
        <authorList>
            <person name="Chaudhary D.K."/>
            <person name="Kim J."/>
        </authorList>
    </citation>
    <scope>NUCLEOTIDE SEQUENCE [LARGE SCALE GENOMIC DNA]</scope>
    <source>
        <strain evidence="7 8">KACC 19175</strain>
    </source>
</reference>
<dbReference type="SUPFAM" id="SSF56112">
    <property type="entry name" value="Protein kinase-like (PK-like)"/>
    <property type="match status" value="1"/>
</dbReference>
<keyword evidence="3" id="KW-0378">Hydrolase</keyword>
<dbReference type="CDD" id="cd14014">
    <property type="entry name" value="STKc_PknB_like"/>
    <property type="match status" value="1"/>
</dbReference>
<keyword evidence="5" id="KW-0067">ATP-binding</keyword>
<dbReference type="InterPro" id="IPR027417">
    <property type="entry name" value="P-loop_NTPase"/>
</dbReference>
<evidence type="ECO:0000313" key="7">
    <source>
        <dbReference type="EMBL" id="MBL0393573.1"/>
    </source>
</evidence>
<dbReference type="PROSITE" id="PS50011">
    <property type="entry name" value="PROTEIN_KINASE_DOM"/>
    <property type="match status" value="1"/>
</dbReference>
<dbReference type="GO" id="GO:0004672">
    <property type="term" value="F:protein kinase activity"/>
    <property type="evidence" value="ECO:0007669"/>
    <property type="project" value="InterPro"/>
</dbReference>
<dbReference type="Pfam" id="PF13087">
    <property type="entry name" value="AAA_12"/>
    <property type="match status" value="1"/>
</dbReference>
<gene>
    <name evidence="7" type="ORF">JJ685_20720</name>
</gene>
<dbReference type="GO" id="GO:0016787">
    <property type="term" value="F:hydrolase activity"/>
    <property type="evidence" value="ECO:0007669"/>
    <property type="project" value="UniProtKB-KW"/>
</dbReference>
<keyword evidence="4" id="KW-0347">Helicase</keyword>
<dbReference type="Gene3D" id="1.10.510.10">
    <property type="entry name" value="Transferase(Phosphotransferase) domain 1"/>
    <property type="match status" value="1"/>
</dbReference>
<dbReference type="Pfam" id="PF00069">
    <property type="entry name" value="Pkinase"/>
    <property type="match status" value="1"/>
</dbReference>
<dbReference type="EMBL" id="JAEQNE010000005">
    <property type="protein sequence ID" value="MBL0393573.1"/>
    <property type="molecule type" value="Genomic_DNA"/>
</dbReference>
<evidence type="ECO:0000256" key="2">
    <source>
        <dbReference type="ARBA" id="ARBA00022741"/>
    </source>
</evidence>
<dbReference type="PANTHER" id="PTHR43788">
    <property type="entry name" value="DNA2/NAM7 HELICASE FAMILY MEMBER"/>
    <property type="match status" value="1"/>
</dbReference>